<dbReference type="PANTHER" id="PTHR30481:SF3">
    <property type="entry name" value="DNA ADENINE METHYLASE"/>
    <property type="match status" value="1"/>
</dbReference>
<reference evidence="7 8" key="1">
    <citation type="submission" date="2023-07" db="EMBL/GenBank/DDBJ databases">
        <title>Closed genoem sequence of Methanosarcinaceae archaeon Ac7.</title>
        <authorList>
            <person name="Poehlein A."/>
            <person name="Protasov E."/>
            <person name="Platt K."/>
            <person name="Reeh H."/>
            <person name="Daniel R."/>
            <person name="Brune A."/>
        </authorList>
    </citation>
    <scope>NUCLEOTIDE SEQUENCE [LARGE SCALE GENOMIC DNA]</scope>
    <source>
        <strain evidence="7 8">Ac7</strain>
    </source>
</reference>
<dbReference type="InterPro" id="IPR023095">
    <property type="entry name" value="Ade_MeTrfase_dom_2"/>
</dbReference>
<evidence type="ECO:0000313" key="8">
    <source>
        <dbReference type="Proteomes" id="UP001303587"/>
    </source>
</evidence>
<evidence type="ECO:0000256" key="3">
    <source>
        <dbReference type="ARBA" id="ARBA00022603"/>
    </source>
</evidence>
<dbReference type="Gene3D" id="3.40.50.150">
    <property type="entry name" value="Vaccinia Virus protein VP39"/>
    <property type="match status" value="1"/>
</dbReference>
<evidence type="ECO:0000256" key="6">
    <source>
        <dbReference type="ARBA" id="ARBA00047942"/>
    </source>
</evidence>
<keyword evidence="3 7" id="KW-0489">Methyltransferase</keyword>
<dbReference type="InterPro" id="IPR029063">
    <property type="entry name" value="SAM-dependent_MTases_sf"/>
</dbReference>
<dbReference type="GO" id="GO:0006298">
    <property type="term" value="P:mismatch repair"/>
    <property type="evidence" value="ECO:0007669"/>
    <property type="project" value="TreeGrafter"/>
</dbReference>
<evidence type="ECO:0000256" key="1">
    <source>
        <dbReference type="ARBA" id="ARBA00006594"/>
    </source>
</evidence>
<dbReference type="GO" id="GO:0032259">
    <property type="term" value="P:methylation"/>
    <property type="evidence" value="ECO:0007669"/>
    <property type="project" value="UniProtKB-KW"/>
</dbReference>
<dbReference type="InterPro" id="IPR002052">
    <property type="entry name" value="DNA_methylase_N6_adenine_CS"/>
</dbReference>
<dbReference type="NCBIfam" id="TIGR00571">
    <property type="entry name" value="dam"/>
    <property type="match status" value="1"/>
</dbReference>
<comment type="catalytic activity">
    <reaction evidence="6">
        <text>a 2'-deoxyadenosine in DNA + S-adenosyl-L-methionine = an N(6)-methyl-2'-deoxyadenosine in DNA + S-adenosyl-L-homocysteine + H(+)</text>
        <dbReference type="Rhea" id="RHEA:15197"/>
        <dbReference type="Rhea" id="RHEA-COMP:12418"/>
        <dbReference type="Rhea" id="RHEA-COMP:12419"/>
        <dbReference type="ChEBI" id="CHEBI:15378"/>
        <dbReference type="ChEBI" id="CHEBI:57856"/>
        <dbReference type="ChEBI" id="CHEBI:59789"/>
        <dbReference type="ChEBI" id="CHEBI:90615"/>
        <dbReference type="ChEBI" id="CHEBI:90616"/>
        <dbReference type="EC" id="2.1.1.72"/>
    </reaction>
</comment>
<dbReference type="Proteomes" id="UP001303587">
    <property type="component" value="Chromosome"/>
</dbReference>
<dbReference type="Pfam" id="PF02086">
    <property type="entry name" value="MethyltransfD12"/>
    <property type="match status" value="1"/>
</dbReference>
<evidence type="ECO:0000256" key="2">
    <source>
        <dbReference type="ARBA" id="ARBA00011900"/>
    </source>
</evidence>
<dbReference type="GO" id="GO:0009007">
    <property type="term" value="F:site-specific DNA-methyltransferase (adenine-specific) activity"/>
    <property type="evidence" value="ECO:0007669"/>
    <property type="project" value="UniProtKB-EC"/>
</dbReference>
<evidence type="ECO:0000313" key="7">
    <source>
        <dbReference type="EMBL" id="WNY25468.1"/>
    </source>
</evidence>
<dbReference type="InterPro" id="IPR012263">
    <property type="entry name" value="M_m6A_EcoRV"/>
</dbReference>
<keyword evidence="4 7" id="KW-0808">Transferase</keyword>
<dbReference type="EC" id="2.1.1.72" evidence="2"/>
<accession>A0AA96V3J5</accession>
<dbReference type="REBASE" id="767567">
    <property type="entry name" value="M.MarAc7ORF10200P"/>
</dbReference>
<dbReference type="GO" id="GO:0043565">
    <property type="term" value="F:sequence-specific DNA binding"/>
    <property type="evidence" value="ECO:0007669"/>
    <property type="project" value="TreeGrafter"/>
</dbReference>
<dbReference type="EMBL" id="CP131060">
    <property type="protein sequence ID" value="WNY25468.1"/>
    <property type="molecule type" value="Genomic_DNA"/>
</dbReference>
<sequence>MNIGKPFIKWAGGKRWFVNNHSNLFPQQYNRYIEPFLGGGAVFFYLKPEKAILSDINSELIVTYGALQKDWEAVVKILKKHKKLHSNKYYYKIRSHNPFDNGQKYDEFQIAARFIYLNRTCFNGIYRVNSEGKFNVPIGTSSSIMYDTDDFECVSKILESARLFDDNFTKTISKSRNNDFIFADPPYTVSHNNNGFLQYNEKIFSWEDQIKLSESLARAKDRGVKIISTNANHPAVLDLYLKNDFKVDKVSRYSSISANPRNRRQYGEIIVQANLCD</sequence>
<dbReference type="GO" id="GO:0009307">
    <property type="term" value="P:DNA restriction-modification system"/>
    <property type="evidence" value="ECO:0007669"/>
    <property type="project" value="InterPro"/>
</dbReference>
<keyword evidence="8" id="KW-1185">Reference proteome</keyword>
<evidence type="ECO:0000256" key="5">
    <source>
        <dbReference type="ARBA" id="ARBA00022691"/>
    </source>
</evidence>
<dbReference type="PRINTS" id="PR00505">
    <property type="entry name" value="D12N6MTFRASE"/>
</dbReference>
<name>A0AA96V3J5_9EURY</name>
<dbReference type="InterPro" id="IPR012327">
    <property type="entry name" value="MeTrfase_D12"/>
</dbReference>
<dbReference type="PANTHER" id="PTHR30481">
    <property type="entry name" value="DNA ADENINE METHYLASE"/>
    <property type="match status" value="1"/>
</dbReference>
<proteinExistence type="inferred from homology"/>
<comment type="similarity">
    <text evidence="1">Belongs to the N(4)/N(6)-methyltransferase family.</text>
</comment>
<dbReference type="RefSeq" id="WP_338101835.1">
    <property type="nucleotide sequence ID" value="NZ_CP131060.1"/>
</dbReference>
<dbReference type="Gene3D" id="1.10.1020.10">
    <property type="entry name" value="Adenine-specific Methyltransferase, Domain 2"/>
    <property type="match status" value="1"/>
</dbReference>
<gene>
    <name evidence="7" type="primary">dpnM</name>
    <name evidence="7" type="ORF">MsAc7_10200</name>
</gene>
<dbReference type="AlphaFoldDB" id="A0AA96V3J5"/>
<dbReference type="PROSITE" id="PS00092">
    <property type="entry name" value="N6_MTASE"/>
    <property type="match status" value="1"/>
</dbReference>
<dbReference type="GO" id="GO:1904047">
    <property type="term" value="F:S-adenosyl-L-methionine binding"/>
    <property type="evidence" value="ECO:0007669"/>
    <property type="project" value="TreeGrafter"/>
</dbReference>
<dbReference type="PIRSF" id="PIRSF000398">
    <property type="entry name" value="M_m6A_EcoRV"/>
    <property type="match status" value="1"/>
</dbReference>
<dbReference type="SUPFAM" id="SSF53335">
    <property type="entry name" value="S-adenosyl-L-methionine-dependent methyltransferases"/>
    <property type="match status" value="1"/>
</dbReference>
<organism evidence="7 8">
    <name type="scientific">Methanolapillus millepedarum</name>
    <dbReference type="NCBI Taxonomy" id="3028296"/>
    <lineage>
        <taxon>Archaea</taxon>
        <taxon>Methanobacteriati</taxon>
        <taxon>Methanobacteriota</taxon>
        <taxon>Stenosarchaea group</taxon>
        <taxon>Methanomicrobia</taxon>
        <taxon>Methanosarcinales</taxon>
        <taxon>Methanosarcinaceae</taxon>
        <taxon>Methanolapillus</taxon>
    </lineage>
</organism>
<dbReference type="GeneID" id="89230127"/>
<keyword evidence="5" id="KW-0949">S-adenosyl-L-methionine</keyword>
<protein>
    <recommendedName>
        <fullName evidence="2">site-specific DNA-methyltransferase (adenine-specific)</fullName>
        <ecNumber evidence="2">2.1.1.72</ecNumber>
    </recommendedName>
</protein>
<evidence type="ECO:0000256" key="4">
    <source>
        <dbReference type="ARBA" id="ARBA00022679"/>
    </source>
</evidence>